<keyword evidence="6" id="KW-0067">ATP-binding</keyword>
<dbReference type="PANTHER" id="PTHR22878:SF66">
    <property type="entry name" value="DYNEIN AXONEMAL HEAVY CHAIN 7"/>
    <property type="match status" value="1"/>
</dbReference>
<keyword evidence="8 13" id="KW-0175">Coiled coil</keyword>
<feature type="non-terminal residue" evidence="18">
    <location>
        <position position="1"/>
    </location>
</feature>
<keyword evidence="3" id="KW-0963">Cytoplasm</keyword>
<proteinExistence type="inferred from homology"/>
<dbReference type="FunFam" id="3.40.50.300:FF:002141">
    <property type="entry name" value="Dynein heavy chain"/>
    <property type="match status" value="1"/>
</dbReference>
<dbReference type="Pfam" id="PF17852">
    <property type="entry name" value="Dynein_AAA_lid"/>
    <property type="match status" value="1"/>
</dbReference>
<evidence type="ECO:0000256" key="9">
    <source>
        <dbReference type="ARBA" id="ARBA00023069"/>
    </source>
</evidence>
<keyword evidence="11" id="KW-0206">Cytoskeleton</keyword>
<evidence type="ECO:0000256" key="5">
    <source>
        <dbReference type="ARBA" id="ARBA00022741"/>
    </source>
</evidence>
<evidence type="ECO:0000256" key="8">
    <source>
        <dbReference type="ARBA" id="ARBA00023054"/>
    </source>
</evidence>
<dbReference type="GO" id="GO:0051959">
    <property type="term" value="F:dynein light intermediate chain binding"/>
    <property type="evidence" value="ECO:0007669"/>
    <property type="project" value="InterPro"/>
</dbReference>
<feature type="domain" description="Dynein heavy chain coiled coil stalk" evidence="15">
    <location>
        <begin position="1002"/>
        <end position="1345"/>
    </location>
</feature>
<evidence type="ECO:0000259" key="15">
    <source>
        <dbReference type="Pfam" id="PF12777"/>
    </source>
</evidence>
<evidence type="ECO:0000256" key="6">
    <source>
        <dbReference type="ARBA" id="ARBA00022840"/>
    </source>
</evidence>
<evidence type="ECO:0000313" key="19">
    <source>
        <dbReference type="Proteomes" id="UP000728185"/>
    </source>
</evidence>
<dbReference type="InterPro" id="IPR035699">
    <property type="entry name" value="AAA_6"/>
</dbReference>
<keyword evidence="9" id="KW-0969">Cilium</keyword>
<sequence length="1397" mass="158055">GLASCGAWSCFDEFNRIDLEVLSVVAQQILTIQRAINAKQARLVFEGTDIKLDPTCAVFITMNPGYAGRSELPDNLKALFRAVAMMVPDYAMIAEISLYSCGFVNARPLAVKIVATYRLCSEQLSSQAHYDYGMRAVKSVLTAAGNLKLKYPNEDEDVLMLRSIIDVNLPKFLNHDLPLFNGIASDLFPGVERPSPDYEILNNAIKNACERTNLQNTDFFVEKIQQIFEMMIVRHGFMIVGDPFGGKTRAYRTLALALGEICEKGLMEENKVQYTVINPKAITMGQLYGQFDPVSHEWSDGILAVSYRAFATSTTPDRKWLIFDGPVDAVWIENMNTVLDDNKKLCLMSGEIIQLAPTTNLIFEPMDLEAASPATVSRCGMIYLEPASLGWRPLFRSWLNTLPAGIKAQHREVWEDMFERFVDAGIAMVRKGGGKELSPTGNINLVQSLMNLIDCHVADFKDEAILDQFEPRLANTIVECIFFFSYVWSIGATTDETGRRLFDKLTRELMNGGMMEDTRQRLALVELVPPPLQDYGKPFPIKRTVYDYKLVLNDFLLNKLPKDVYKPNNLNFSAQTSANQTQNIILSKLDRRRKGVFGPPMGKKMIVFVDDLNMPIREIYGAQPPIELLRQWLDHWNCLIYKRFRYGAVILYLYDILSSSLGPYLCFEFLSGNRQVTEDHLRSLMFCDFSDPIKGRQYVEVRDVERLRKVTESYLDEYNQLSKKPMNLVLFRFAIEHVCRIARILKQPRSHALLVGIGGSGRQSLTRLAAHMSDFDLFQVEISKSYGTNEWKEDLKRILRKSSETESHAVFLFTDTQIKQESFLEDINNLLNAGEVPNLYPPDEKMEVCEKMRQLDRARDRTKQTDGSPVALFNYFVQRVREQLHIVLALSPIGDSFRNRLRKFPSLVNCCTIDWFQAWPEDALTAVATRSLKEVEMTEEVRDGCINLCKYFHTSTRVLSHRYLVELERHNYVTPTSYLELITTFMTLLEKKRTEVLLQKSRYEAGLEKLSSAAEEISVMSKELQSLQPKLVQASKEVDAVMVVVEQQSAEAAKQEKVVRVDEAVAGEQARNAEAIKEECDADLAEAIPILEMALKALETLTPADITIVKTMKSPPAGVRLVMEAVCVLKGIKPDRVNDPGGSGKKVEDYWGPSKRLLGDMKFLENLKAFDKDNIPSSIMKTIRERYIPNPDFKPERVAVASTACEGLCKWVIAIDRYDAVAKIVAPKKEALARAMNEYTTAMNALNVKRAALKEVQDRLRLLTDDLDMNKRKKIDLENKVDICTKKLERAEQLIGGLGGEKSRWTEAARNLGEQYVNLTGDVLISSGVVAYLGAFTSSFRQDQTKQWLTEVMDSAIPCSQDFRLVNTLGNPVEIRAWNIAGLPTDDFSVENGIIIA</sequence>
<evidence type="ECO:0000256" key="13">
    <source>
        <dbReference type="SAM" id="Coils"/>
    </source>
</evidence>
<evidence type="ECO:0000256" key="7">
    <source>
        <dbReference type="ARBA" id="ARBA00023017"/>
    </source>
</evidence>
<dbReference type="InterPro" id="IPR027417">
    <property type="entry name" value="P-loop_NTPase"/>
</dbReference>
<comment type="similarity">
    <text evidence="2">Belongs to the dynein heavy chain family.</text>
</comment>
<dbReference type="OrthoDB" id="5593012at2759"/>
<dbReference type="GO" id="GO:0007018">
    <property type="term" value="P:microtubule-based movement"/>
    <property type="evidence" value="ECO:0007669"/>
    <property type="project" value="InterPro"/>
</dbReference>
<feature type="domain" description="Dynein heavy chain hydrolytic ATP-binding dynein motor region" evidence="14">
    <location>
        <begin position="1"/>
        <end position="248"/>
    </location>
</feature>
<dbReference type="InterPro" id="IPR024317">
    <property type="entry name" value="Dynein_heavy_chain_D4_dom"/>
</dbReference>
<evidence type="ECO:0000256" key="3">
    <source>
        <dbReference type="ARBA" id="ARBA00022490"/>
    </source>
</evidence>
<dbReference type="GO" id="GO:0005930">
    <property type="term" value="C:axoneme"/>
    <property type="evidence" value="ECO:0007669"/>
    <property type="project" value="UniProtKB-SubCell"/>
</dbReference>
<evidence type="ECO:0000256" key="1">
    <source>
        <dbReference type="ARBA" id="ARBA00004430"/>
    </source>
</evidence>
<dbReference type="FunFam" id="1.10.8.710:FF:000004">
    <property type="entry name" value="Dynein axonemal heavy chain 6"/>
    <property type="match status" value="1"/>
</dbReference>
<dbReference type="Gene3D" id="1.20.920.20">
    <property type="match status" value="1"/>
</dbReference>
<evidence type="ECO:0000256" key="12">
    <source>
        <dbReference type="ARBA" id="ARBA00023273"/>
    </source>
</evidence>
<dbReference type="PANTHER" id="PTHR22878">
    <property type="entry name" value="DYNEIN HEAVY CHAIN 6, AXONEMAL-LIKE-RELATED"/>
    <property type="match status" value="1"/>
</dbReference>
<name>A0A8E0VP18_9TREM</name>
<dbReference type="Pfam" id="PF12775">
    <property type="entry name" value="AAA_7"/>
    <property type="match status" value="1"/>
</dbReference>
<keyword evidence="4" id="KW-0493">Microtubule</keyword>
<dbReference type="GO" id="GO:0005874">
    <property type="term" value="C:microtubule"/>
    <property type="evidence" value="ECO:0007669"/>
    <property type="project" value="UniProtKB-KW"/>
</dbReference>
<dbReference type="EMBL" id="LUCM01001569">
    <property type="protein sequence ID" value="KAA0198695.1"/>
    <property type="molecule type" value="Genomic_DNA"/>
</dbReference>
<dbReference type="InterPro" id="IPR041466">
    <property type="entry name" value="Dynein_AAA5_ext"/>
</dbReference>
<dbReference type="InterPro" id="IPR043157">
    <property type="entry name" value="Dynein_AAA1S"/>
</dbReference>
<dbReference type="Pfam" id="PF12780">
    <property type="entry name" value="AAA_8"/>
    <property type="match status" value="1"/>
</dbReference>
<comment type="caution">
    <text evidence="18">The sequence shown here is derived from an EMBL/GenBank/DDBJ whole genome shotgun (WGS) entry which is preliminary data.</text>
</comment>
<evidence type="ECO:0000313" key="18">
    <source>
        <dbReference type="EMBL" id="KAA0198695.1"/>
    </source>
</evidence>
<dbReference type="Pfam" id="PF12774">
    <property type="entry name" value="AAA_6"/>
    <property type="match status" value="1"/>
</dbReference>
<dbReference type="Gene3D" id="1.10.8.710">
    <property type="match status" value="1"/>
</dbReference>
<keyword evidence="5" id="KW-0547">Nucleotide-binding</keyword>
<comment type="subcellular location">
    <subcellularLocation>
        <location evidence="1">Cytoplasm</location>
        <location evidence="1">Cytoskeleton</location>
        <location evidence="1">Cilium axoneme</location>
    </subcellularLocation>
</comment>
<reference evidence="18" key="1">
    <citation type="submission" date="2019-05" db="EMBL/GenBank/DDBJ databases">
        <title>Annotation for the trematode Fasciolopsis buski.</title>
        <authorList>
            <person name="Choi Y.-J."/>
        </authorList>
    </citation>
    <scope>NUCLEOTIDE SEQUENCE</scope>
    <source>
        <strain evidence="18">HT</strain>
        <tissue evidence="18">Whole worm</tissue>
    </source>
</reference>
<evidence type="ECO:0000256" key="2">
    <source>
        <dbReference type="ARBA" id="ARBA00008887"/>
    </source>
</evidence>
<evidence type="ECO:0000259" key="17">
    <source>
        <dbReference type="Pfam" id="PF17852"/>
    </source>
</evidence>
<dbReference type="Pfam" id="PF12777">
    <property type="entry name" value="MT"/>
    <property type="match status" value="1"/>
</dbReference>
<dbReference type="Gene3D" id="3.40.50.300">
    <property type="entry name" value="P-loop containing nucleotide triphosphate hydrolases"/>
    <property type="match status" value="5"/>
</dbReference>
<keyword evidence="10" id="KW-0505">Motor protein</keyword>
<dbReference type="GO" id="GO:0045505">
    <property type="term" value="F:dynein intermediate chain binding"/>
    <property type="evidence" value="ECO:0007669"/>
    <property type="project" value="InterPro"/>
</dbReference>
<dbReference type="GO" id="GO:0005524">
    <property type="term" value="F:ATP binding"/>
    <property type="evidence" value="ECO:0007669"/>
    <property type="project" value="UniProtKB-KW"/>
</dbReference>
<evidence type="ECO:0000256" key="11">
    <source>
        <dbReference type="ARBA" id="ARBA00023212"/>
    </source>
</evidence>
<dbReference type="Proteomes" id="UP000728185">
    <property type="component" value="Unassembled WGS sequence"/>
</dbReference>
<feature type="coiled-coil region" evidence="13">
    <location>
        <begin position="1246"/>
        <end position="1294"/>
    </location>
</feature>
<organism evidence="18 19">
    <name type="scientific">Fasciolopsis buskii</name>
    <dbReference type="NCBI Taxonomy" id="27845"/>
    <lineage>
        <taxon>Eukaryota</taxon>
        <taxon>Metazoa</taxon>
        <taxon>Spiralia</taxon>
        <taxon>Lophotrochozoa</taxon>
        <taxon>Platyhelminthes</taxon>
        <taxon>Trematoda</taxon>
        <taxon>Digenea</taxon>
        <taxon>Plagiorchiida</taxon>
        <taxon>Echinostomata</taxon>
        <taxon>Echinostomatoidea</taxon>
        <taxon>Fasciolidae</taxon>
        <taxon>Fasciolopsis</taxon>
    </lineage>
</organism>
<keyword evidence="7" id="KW-0243">Dynein</keyword>
<keyword evidence="19" id="KW-1185">Reference proteome</keyword>
<feature type="domain" description="Dynein heavy chain AAA module D4" evidence="16">
    <location>
        <begin position="726"/>
        <end position="988"/>
    </location>
</feature>
<dbReference type="GO" id="GO:0030286">
    <property type="term" value="C:dynein complex"/>
    <property type="evidence" value="ECO:0007669"/>
    <property type="project" value="UniProtKB-KW"/>
</dbReference>
<dbReference type="FunFam" id="3.40.50.300:FF:001328">
    <property type="entry name" value="Dynein heavy chain 6, axonemal"/>
    <property type="match status" value="1"/>
</dbReference>
<accession>A0A8E0VP18</accession>
<dbReference type="InterPro" id="IPR024743">
    <property type="entry name" value="Dynein_HC_stalk"/>
</dbReference>
<evidence type="ECO:0000256" key="4">
    <source>
        <dbReference type="ARBA" id="ARBA00022701"/>
    </source>
</evidence>
<evidence type="ECO:0000259" key="16">
    <source>
        <dbReference type="Pfam" id="PF12780"/>
    </source>
</evidence>
<dbReference type="InterPro" id="IPR026983">
    <property type="entry name" value="DHC"/>
</dbReference>
<protein>
    <submittedName>
        <fullName evidence="18">Dynein heavy chain 7 axonemal</fullName>
    </submittedName>
</protein>
<evidence type="ECO:0000259" key="14">
    <source>
        <dbReference type="Pfam" id="PF12774"/>
    </source>
</evidence>
<dbReference type="FunFam" id="1.20.920.20:FF:000006">
    <property type="entry name" value="Dynein, axonemal, heavy chain 6"/>
    <property type="match status" value="1"/>
</dbReference>
<gene>
    <name evidence="18" type="ORF">FBUS_08867</name>
</gene>
<evidence type="ECO:0000256" key="10">
    <source>
        <dbReference type="ARBA" id="ARBA00023175"/>
    </source>
</evidence>
<keyword evidence="12" id="KW-0966">Cell projection</keyword>
<dbReference type="SUPFAM" id="SSF52540">
    <property type="entry name" value="P-loop containing nucleoside triphosphate hydrolases"/>
    <property type="match status" value="3"/>
</dbReference>
<feature type="domain" description="Dynein heavy chain AAA 5 extension" evidence="17">
    <location>
        <begin position="415"/>
        <end position="550"/>
    </location>
</feature>